<protein>
    <submittedName>
        <fullName evidence="2">Uncharacterized protein</fullName>
    </submittedName>
</protein>
<reference evidence="2 3" key="1">
    <citation type="submission" date="2019-05" db="EMBL/GenBank/DDBJ databases">
        <title>Panacibacter sp. strain 17mud1-8 Genome sequencing and assembly.</title>
        <authorList>
            <person name="Chhetri G."/>
        </authorList>
    </citation>
    <scope>NUCLEOTIDE SEQUENCE [LARGE SCALE GENOMIC DNA]</scope>
    <source>
        <strain evidence="2 3">17mud1-8</strain>
    </source>
</reference>
<dbReference type="EMBL" id="SZQL01000008">
    <property type="protein sequence ID" value="TKK68197.1"/>
    <property type="molecule type" value="Genomic_DNA"/>
</dbReference>
<name>A0A4U3L3T0_9BACT</name>
<proteinExistence type="predicted"/>
<comment type="caution">
    <text evidence="2">The sequence shown here is derived from an EMBL/GenBank/DDBJ whole genome shotgun (WGS) entry which is preliminary data.</text>
</comment>
<evidence type="ECO:0000313" key="2">
    <source>
        <dbReference type="EMBL" id="TKK68197.1"/>
    </source>
</evidence>
<keyword evidence="1" id="KW-0812">Transmembrane</keyword>
<dbReference type="RefSeq" id="WP_137261876.1">
    <property type="nucleotide sequence ID" value="NZ_SZQL01000008.1"/>
</dbReference>
<organism evidence="2 3">
    <name type="scientific">Ilyomonas limi</name>
    <dbReference type="NCBI Taxonomy" id="2575867"/>
    <lineage>
        <taxon>Bacteria</taxon>
        <taxon>Pseudomonadati</taxon>
        <taxon>Bacteroidota</taxon>
        <taxon>Chitinophagia</taxon>
        <taxon>Chitinophagales</taxon>
        <taxon>Chitinophagaceae</taxon>
        <taxon>Ilyomonas</taxon>
    </lineage>
</organism>
<keyword evidence="3" id="KW-1185">Reference proteome</keyword>
<gene>
    <name evidence="2" type="ORF">FC093_11210</name>
</gene>
<dbReference type="Proteomes" id="UP000305848">
    <property type="component" value="Unassembled WGS sequence"/>
</dbReference>
<evidence type="ECO:0000313" key="3">
    <source>
        <dbReference type="Proteomes" id="UP000305848"/>
    </source>
</evidence>
<accession>A0A4U3L3T0</accession>
<evidence type="ECO:0000256" key="1">
    <source>
        <dbReference type="SAM" id="Phobius"/>
    </source>
</evidence>
<keyword evidence="1" id="KW-1133">Transmembrane helix</keyword>
<feature type="transmembrane region" description="Helical" evidence="1">
    <location>
        <begin position="12"/>
        <end position="34"/>
    </location>
</feature>
<keyword evidence="1" id="KW-0472">Membrane</keyword>
<dbReference type="AlphaFoldDB" id="A0A4U3L3T0"/>
<sequence>MVLSKIKSGIGWSHLVPAAFVLYLIALPLIFFVARFYSTSTVGIVSPVQYLFFFSRQATVYASTVYECRVSATAYYIW</sequence>